<organism evidence="2 3">
    <name type="scientific">Saccharopolyspora spinosa</name>
    <dbReference type="NCBI Taxonomy" id="60894"/>
    <lineage>
        <taxon>Bacteria</taxon>
        <taxon>Bacillati</taxon>
        <taxon>Actinomycetota</taxon>
        <taxon>Actinomycetes</taxon>
        <taxon>Pseudonocardiales</taxon>
        <taxon>Pseudonocardiaceae</taxon>
        <taxon>Saccharopolyspora</taxon>
    </lineage>
</organism>
<dbReference type="Proteomes" id="UP000233786">
    <property type="component" value="Unassembled WGS sequence"/>
</dbReference>
<dbReference type="STRING" id="994479.GCA_000194155_05390"/>
<dbReference type="OrthoDB" id="74134at2"/>
<accession>A0A2N3Y6A2</accession>
<sequence length="144" mass="15681">MQPLLRIGLALLALAEGIPTLWAALFPLSFHLGFPTPELAWLTGFPPFNEHMTRDFGLIGLQFVLVVAYTAVSMRCTLVRVVLAASLVFNVPHLIYHQHHGATGNAVQLQVISQVAPIALAVLLLIINELANRPTPRESTAEQA</sequence>
<proteinExistence type="predicted"/>
<evidence type="ECO:0000313" key="3">
    <source>
        <dbReference type="Proteomes" id="UP000233786"/>
    </source>
</evidence>
<feature type="transmembrane region" description="Helical" evidence="1">
    <location>
        <begin position="107"/>
        <end position="127"/>
    </location>
</feature>
<gene>
    <name evidence="2" type="ORF">A8926_6538</name>
</gene>
<keyword evidence="1" id="KW-0812">Transmembrane</keyword>
<comment type="caution">
    <text evidence="2">The sequence shown here is derived from an EMBL/GenBank/DDBJ whole genome shotgun (WGS) entry which is preliminary data.</text>
</comment>
<keyword evidence="1" id="KW-0472">Membrane</keyword>
<feature type="transmembrane region" description="Helical" evidence="1">
    <location>
        <begin position="77"/>
        <end position="95"/>
    </location>
</feature>
<protein>
    <recommendedName>
        <fullName evidence="4">DoxX-like protein</fullName>
    </recommendedName>
</protein>
<evidence type="ECO:0000313" key="2">
    <source>
        <dbReference type="EMBL" id="PKW18454.1"/>
    </source>
</evidence>
<dbReference type="AlphaFoldDB" id="A0A2N3Y6A2"/>
<reference evidence="2" key="1">
    <citation type="submission" date="2017-12" db="EMBL/GenBank/DDBJ databases">
        <title>Sequencing the genomes of 1000 Actinobacteria strains.</title>
        <authorList>
            <person name="Klenk H.-P."/>
        </authorList>
    </citation>
    <scope>NUCLEOTIDE SEQUENCE [LARGE SCALE GENOMIC DNA]</scope>
    <source>
        <strain evidence="2">DSM 44228</strain>
    </source>
</reference>
<evidence type="ECO:0000256" key="1">
    <source>
        <dbReference type="SAM" id="Phobius"/>
    </source>
</evidence>
<feature type="transmembrane region" description="Helical" evidence="1">
    <location>
        <begin position="56"/>
        <end position="72"/>
    </location>
</feature>
<keyword evidence="3" id="KW-1185">Reference proteome</keyword>
<name>A0A2N3Y6A2_SACSN</name>
<dbReference type="RefSeq" id="WP_010311195.1">
    <property type="nucleotide sequence ID" value="NZ_CP061007.1"/>
</dbReference>
<keyword evidence="1" id="KW-1133">Transmembrane helix</keyword>
<evidence type="ECO:0008006" key="4">
    <source>
        <dbReference type="Google" id="ProtNLM"/>
    </source>
</evidence>
<dbReference type="EMBL" id="PJNB01000001">
    <property type="protein sequence ID" value="PKW18454.1"/>
    <property type="molecule type" value="Genomic_DNA"/>
</dbReference>